<protein>
    <submittedName>
        <fullName evidence="1">Uncharacterized protein</fullName>
    </submittedName>
</protein>
<gene>
    <name evidence="1" type="ORF">ACFOD6_18225</name>
</gene>
<accession>A0ABV7DZU4</accession>
<keyword evidence="2" id="KW-1185">Reference proteome</keyword>
<reference evidence="2" key="1">
    <citation type="journal article" date="2019" name="Int. J. Syst. Evol. Microbiol.">
        <title>The Global Catalogue of Microorganisms (GCM) 10K type strain sequencing project: providing services to taxonomists for standard genome sequencing and annotation.</title>
        <authorList>
            <consortium name="The Broad Institute Genomics Platform"/>
            <consortium name="The Broad Institute Genome Sequencing Center for Infectious Disease"/>
            <person name="Wu L."/>
            <person name="Ma J."/>
        </authorList>
    </citation>
    <scope>NUCLEOTIDE SEQUENCE [LARGE SCALE GENOMIC DNA]</scope>
    <source>
        <strain evidence="2">KCTC 62102</strain>
    </source>
</reference>
<evidence type="ECO:0000313" key="1">
    <source>
        <dbReference type="EMBL" id="MFC3087983.1"/>
    </source>
</evidence>
<sequence length="264" mass="29764">MTSGLASFSGPAGSMAGPDVQVIFLTATVSPRMGTLDLVRSDSALRRQDYLDAFRFYADVVRRNPDYRLLLVENSGTDLAEFERIAADAGIAERTECISYTAQENPALNRLYLEGGLIREAVKRSRFISLPGVGIWKVTGRYLVTNIEALIRKRPKVFDIYVNLRDYPSRVVDFYFAGFSRKGLEAVIARIWDRLQVTSPGELILRQAIDTNLFADLGLVKRLNVVPFIKGRRGHDNRQYDGVTQVAKYWVRVAMNAVAPRIWI</sequence>
<dbReference type="RefSeq" id="WP_197647094.1">
    <property type="nucleotide sequence ID" value="NZ_JAEACP010000023.1"/>
</dbReference>
<evidence type="ECO:0000313" key="2">
    <source>
        <dbReference type="Proteomes" id="UP001595445"/>
    </source>
</evidence>
<comment type="caution">
    <text evidence="1">The sequence shown here is derived from an EMBL/GenBank/DDBJ whole genome shotgun (WGS) entry which is preliminary data.</text>
</comment>
<dbReference type="EMBL" id="JBHRSM010000044">
    <property type="protein sequence ID" value="MFC3087983.1"/>
    <property type="molecule type" value="Genomic_DNA"/>
</dbReference>
<proteinExistence type="predicted"/>
<name>A0ABV7DZU4_9RHOB</name>
<dbReference type="Proteomes" id="UP001595445">
    <property type="component" value="Unassembled WGS sequence"/>
</dbReference>
<organism evidence="1 2">
    <name type="scientific">Tabrizicola soli</name>
    <dbReference type="NCBI Taxonomy" id="2185115"/>
    <lineage>
        <taxon>Bacteria</taxon>
        <taxon>Pseudomonadati</taxon>
        <taxon>Pseudomonadota</taxon>
        <taxon>Alphaproteobacteria</taxon>
        <taxon>Rhodobacterales</taxon>
        <taxon>Paracoccaceae</taxon>
        <taxon>Tabrizicola</taxon>
    </lineage>
</organism>